<evidence type="ECO:0000313" key="1">
    <source>
        <dbReference type="EMBL" id="KYC53374.1"/>
    </source>
</evidence>
<name>A0A150J8T2_9EURY</name>
<gene>
    <name evidence="1" type="ORF">AMQ74_00430</name>
</gene>
<proteinExistence type="predicted"/>
<dbReference type="AlphaFoldDB" id="A0A150J8T2"/>
<accession>A0A150J8T2</accession>
<reference evidence="1 2" key="1">
    <citation type="journal article" date="2016" name="ISME J.">
        <title>Chasing the elusive Euryarchaeota class WSA2: genomes reveal a uniquely fastidious methyl-reducing methanogen.</title>
        <authorList>
            <person name="Nobu M.K."/>
            <person name="Narihiro T."/>
            <person name="Kuroda K."/>
            <person name="Mei R."/>
            <person name="Liu W.T."/>
        </authorList>
    </citation>
    <scope>NUCLEOTIDE SEQUENCE [LARGE SCALE GENOMIC DNA]</scope>
    <source>
        <strain evidence="1">U1lsi0528_Bin089</strain>
    </source>
</reference>
<sequence>MSNESNEIPESAEVLREAKISLILDSYDDLFSDFDPRSYSERALSDDFLAECKKAVREKKNAPQIMELRFLIPSKKRVKLDENKIKKRLKDYYQKQAKEKQKEMSQLRKEGLEWLALGFFFSLISTFLISQQGLISKIILIITEPGGWFSFWTSLDKLFLEPKTRKPELEFYNRMAKMSIKFYSY</sequence>
<dbReference type="EMBL" id="LNGD01000014">
    <property type="protein sequence ID" value="KYC53374.1"/>
    <property type="molecule type" value="Genomic_DNA"/>
</dbReference>
<protein>
    <submittedName>
        <fullName evidence="1">Uncharacterized protein</fullName>
    </submittedName>
</protein>
<comment type="caution">
    <text evidence="1">The sequence shown here is derived from an EMBL/GenBank/DDBJ whole genome shotgun (WGS) entry which is preliminary data.</text>
</comment>
<organism evidence="1 2">
    <name type="scientific">Candidatus Methanofastidiosum methylothiophilum</name>
    <dbReference type="NCBI Taxonomy" id="1705564"/>
    <lineage>
        <taxon>Archaea</taxon>
        <taxon>Methanobacteriati</taxon>
        <taxon>Methanobacteriota</taxon>
        <taxon>Stenosarchaea group</taxon>
        <taxon>Candidatus Methanofastidiosia</taxon>
        <taxon>Candidatus Methanofastidiosales</taxon>
        <taxon>Candidatus Methanofastidiosaceae</taxon>
        <taxon>Candidatus Methanofastidiosum</taxon>
    </lineage>
</organism>
<dbReference type="Proteomes" id="UP000075578">
    <property type="component" value="Unassembled WGS sequence"/>
</dbReference>
<evidence type="ECO:0000313" key="2">
    <source>
        <dbReference type="Proteomes" id="UP000075578"/>
    </source>
</evidence>